<sequence>MRRILTLLLLFNVVRSSEAITGGVVNLRPKQIINSVGIGDRFGGIGTSSDESDHFKLLAADGDSLLVGARNAVYNLSLSTLSVNHKIDWKPPAEHIEECIMKGKSKTDCQNYIRVLARKSAGVSLVCGTHAFSPKCREYTVTEFGIRNTRQFDGQGISPYDPKHNSSALYVPGTNQLFVATVTDFVGNDALIYRKTIDETPSSKSAANIRTQSYDARVLNAPNFVATFAYKEHVYFWFREIASEAIDNNEEPQLSDLRTCRTSL</sequence>
<evidence type="ECO:0000313" key="4">
    <source>
        <dbReference type="EMBL" id="CAC70145.1"/>
    </source>
</evidence>
<dbReference type="SMR" id="Q95Q16"/>
<proteinExistence type="evidence at protein level"/>
<protein>
    <submittedName>
        <fullName evidence="4">Sema domain-containing protein</fullName>
    </submittedName>
</protein>
<feature type="chain" id="PRO_5004322137" evidence="2">
    <location>
        <begin position="20"/>
        <end position="264"/>
    </location>
</feature>
<dbReference type="Proteomes" id="UP000001940">
    <property type="component" value="Chromosome I"/>
</dbReference>
<evidence type="ECO:0000256" key="1">
    <source>
        <dbReference type="PROSITE-ProRule" id="PRU00352"/>
    </source>
</evidence>
<dbReference type="PANTHER" id="PTHR11036:SF127">
    <property type="entry name" value="SEMAPHORIN-1A"/>
    <property type="match status" value="1"/>
</dbReference>
<evidence type="ECO:0007829" key="7">
    <source>
        <dbReference type="PeptideAtlas" id="Q95Q16"/>
    </source>
</evidence>
<dbReference type="CTD" id="173351"/>
<organism evidence="4 5">
    <name type="scientific">Caenorhabditis elegans</name>
    <dbReference type="NCBI Taxonomy" id="6239"/>
    <lineage>
        <taxon>Eukaryota</taxon>
        <taxon>Metazoa</taxon>
        <taxon>Ecdysozoa</taxon>
        <taxon>Nematoda</taxon>
        <taxon>Chromadorea</taxon>
        <taxon>Rhabditida</taxon>
        <taxon>Rhabditina</taxon>
        <taxon>Rhabditomorpha</taxon>
        <taxon>Rhabditoidea</taxon>
        <taxon>Rhabditidae</taxon>
        <taxon>Peloderinae</taxon>
        <taxon>Caenorhabditis</taxon>
    </lineage>
</organism>
<feature type="signal peptide" evidence="2">
    <location>
        <begin position="1"/>
        <end position="19"/>
    </location>
</feature>
<dbReference type="ExpressionAtlas" id="Q95Q16">
    <property type="expression patterns" value="baseline and differential"/>
</dbReference>
<evidence type="ECO:0000256" key="2">
    <source>
        <dbReference type="SAM" id="SignalP"/>
    </source>
</evidence>
<name>Q95Q16_CAEEL</name>
<dbReference type="HOGENOM" id="CLU_1054588_0_0_1"/>
<evidence type="ECO:0000313" key="6">
    <source>
        <dbReference type="WormBase" id="Y54E5B.1b"/>
    </source>
</evidence>
<dbReference type="OrthoDB" id="9988752at2759"/>
<dbReference type="WormBase" id="Y54E5B.1b">
    <property type="protein sequence ID" value="CE29065"/>
    <property type="gene ID" value="WBGene00004889"/>
    <property type="gene designation" value="smp-1"/>
</dbReference>
<dbReference type="PeptideAtlas" id="Q95Q16"/>
<dbReference type="GO" id="GO:0030215">
    <property type="term" value="F:semaphorin receptor binding"/>
    <property type="evidence" value="ECO:0007669"/>
    <property type="project" value="InterPro"/>
</dbReference>
<evidence type="ECO:0000313" key="5">
    <source>
        <dbReference type="Proteomes" id="UP000001940"/>
    </source>
</evidence>
<dbReference type="InterPro" id="IPR036352">
    <property type="entry name" value="Semap_dom_sf"/>
</dbReference>
<dbReference type="AGR" id="WB:WBGene00004889"/>
<dbReference type="GeneID" id="173351"/>
<dbReference type="SUPFAM" id="SSF101912">
    <property type="entry name" value="Sema domain"/>
    <property type="match status" value="1"/>
</dbReference>
<dbReference type="RefSeq" id="NP_001370129.1">
    <property type="nucleotide sequence ID" value="NM_001383767.1"/>
</dbReference>
<keyword evidence="5" id="KW-1185">Reference proteome</keyword>
<dbReference type="SMART" id="SM00630">
    <property type="entry name" value="Sema"/>
    <property type="match status" value="1"/>
</dbReference>
<accession>Q95Q16</accession>
<dbReference type="AlphaFoldDB" id="Q95Q16"/>
<feature type="domain" description="Sema" evidence="3">
    <location>
        <begin position="28"/>
        <end position="264"/>
    </location>
</feature>
<dbReference type="InterPro" id="IPR001627">
    <property type="entry name" value="Semap_dom"/>
</dbReference>
<dbReference type="UCSC" id="Y54E5B.1b.1">
    <property type="organism name" value="c. elegans"/>
</dbReference>
<dbReference type="PANTHER" id="PTHR11036">
    <property type="entry name" value="SEMAPHORIN"/>
    <property type="match status" value="1"/>
</dbReference>
<dbReference type="InterPro" id="IPR015943">
    <property type="entry name" value="WD40/YVTN_repeat-like_dom_sf"/>
</dbReference>
<comment type="caution">
    <text evidence="1">Lacks conserved residue(s) required for the propagation of feature annotation.</text>
</comment>
<dbReference type="EMBL" id="BX284601">
    <property type="protein sequence ID" value="CAC70145.1"/>
    <property type="molecule type" value="Genomic_DNA"/>
</dbReference>
<dbReference type="InterPro" id="IPR027231">
    <property type="entry name" value="Semaphorin"/>
</dbReference>
<dbReference type="Gene3D" id="2.130.10.10">
    <property type="entry name" value="YVTN repeat-like/Quinoprotein amine dehydrogenase"/>
    <property type="match status" value="1"/>
</dbReference>
<dbReference type="PROSITE" id="PS51004">
    <property type="entry name" value="SEMA"/>
    <property type="match status" value="1"/>
</dbReference>
<dbReference type="Bgee" id="WBGene00004889">
    <property type="expression patterns" value="Expressed in pharyngeal muscle cell (C elegans) and 4 other cell types or tissues"/>
</dbReference>
<evidence type="ECO:0000259" key="3">
    <source>
        <dbReference type="PROSITE" id="PS51004"/>
    </source>
</evidence>
<keyword evidence="7" id="KW-1267">Proteomics identification</keyword>
<reference evidence="4 5" key="1">
    <citation type="journal article" date="1998" name="Science">
        <title>Genome sequence of the nematode C. elegans: a platform for investigating biology.</title>
        <authorList>
            <consortium name="The C. elegans sequencing consortium"/>
            <person name="Sulson J.E."/>
            <person name="Waterston R."/>
        </authorList>
    </citation>
    <scope>NUCLEOTIDE SEQUENCE [LARGE SCALE GENOMIC DNA]</scope>
    <source>
        <strain evidence="4 5">Bristol N2</strain>
    </source>
</reference>
<keyword evidence="2" id="KW-0732">Signal</keyword>
<gene>
    <name evidence="4 6" type="primary">smp-1</name>
    <name evidence="4" type="ORF">CELE_Y54E5B.1</name>
    <name evidence="6" type="ORF">Y54E5B.1</name>
</gene>